<dbReference type="AlphaFoldDB" id="A0A9Q1GGY9"/>
<dbReference type="PANTHER" id="PTHR22753:SF24">
    <property type="entry name" value="ESTERASE_LIPASE_THIOESTERASE FAMILY PROTEIN"/>
    <property type="match status" value="1"/>
</dbReference>
<proteinExistence type="predicted"/>
<dbReference type="PANTHER" id="PTHR22753">
    <property type="entry name" value="TRANSMEMBRANE PROTEIN 68"/>
    <property type="match status" value="1"/>
</dbReference>
<gene>
    <name evidence="1" type="ORF">Cgig2_005522</name>
</gene>
<reference evidence="1" key="1">
    <citation type="submission" date="2022-04" db="EMBL/GenBank/DDBJ databases">
        <title>Carnegiea gigantea Genome sequencing and assembly v2.</title>
        <authorList>
            <person name="Copetti D."/>
            <person name="Sanderson M.J."/>
            <person name="Burquez A."/>
            <person name="Wojciechowski M.F."/>
        </authorList>
    </citation>
    <scope>NUCLEOTIDE SEQUENCE</scope>
    <source>
        <strain evidence="1">SGP5-SGP5p</strain>
        <tissue evidence="1">Aerial part</tissue>
    </source>
</reference>
<keyword evidence="2" id="KW-1185">Reference proteome</keyword>
<accession>A0A9Q1GGY9</accession>
<dbReference type="OrthoDB" id="44277at2759"/>
<evidence type="ECO:0000313" key="2">
    <source>
        <dbReference type="Proteomes" id="UP001153076"/>
    </source>
</evidence>
<comment type="caution">
    <text evidence="1">The sequence shown here is derived from an EMBL/GenBank/DDBJ whole genome shotgun (WGS) entry which is preliminary data.</text>
</comment>
<dbReference type="EMBL" id="JAKOGI010003543">
    <property type="protein sequence ID" value="KAJ8420340.1"/>
    <property type="molecule type" value="Genomic_DNA"/>
</dbReference>
<sequence length="172" mass="19811">MREALHRKGEDYQLFWPERSEFVRMAARFGAKIVPFGAVGEDDLGQLVVDYNDLVKIPYFKREIEALTNEAGRLRAEGSGEVANQPVHLPGILPKVPGRLYYLFGKPIETEGRKLELKDDREKAHELYLEVKSEVERCLAYLKEKKECDPYLSRLLYQSIHGITAEIPTFEL</sequence>
<organism evidence="1 2">
    <name type="scientific">Carnegiea gigantea</name>
    <dbReference type="NCBI Taxonomy" id="171969"/>
    <lineage>
        <taxon>Eukaryota</taxon>
        <taxon>Viridiplantae</taxon>
        <taxon>Streptophyta</taxon>
        <taxon>Embryophyta</taxon>
        <taxon>Tracheophyta</taxon>
        <taxon>Spermatophyta</taxon>
        <taxon>Magnoliopsida</taxon>
        <taxon>eudicotyledons</taxon>
        <taxon>Gunneridae</taxon>
        <taxon>Pentapetalae</taxon>
        <taxon>Caryophyllales</taxon>
        <taxon>Cactineae</taxon>
        <taxon>Cactaceae</taxon>
        <taxon>Cactoideae</taxon>
        <taxon>Echinocereeae</taxon>
        <taxon>Carnegiea</taxon>
    </lineage>
</organism>
<protein>
    <recommendedName>
        <fullName evidence="3">Acyltransferase</fullName>
    </recommendedName>
</protein>
<evidence type="ECO:0008006" key="3">
    <source>
        <dbReference type="Google" id="ProtNLM"/>
    </source>
</evidence>
<evidence type="ECO:0000313" key="1">
    <source>
        <dbReference type="EMBL" id="KAJ8420340.1"/>
    </source>
</evidence>
<dbReference type="Proteomes" id="UP001153076">
    <property type="component" value="Unassembled WGS sequence"/>
</dbReference>
<dbReference type="GO" id="GO:0016020">
    <property type="term" value="C:membrane"/>
    <property type="evidence" value="ECO:0007669"/>
    <property type="project" value="TreeGrafter"/>
</dbReference>
<name>A0A9Q1GGY9_9CARY</name>